<proteinExistence type="predicted"/>
<protein>
    <submittedName>
        <fullName evidence="2">Transposase</fullName>
    </submittedName>
</protein>
<sequence>MLQGHRRPYTTEFARNKTSNIESALKDAANGRSPLLSQALHTIPSVLSSVAQSARRARKRTFRLKSFFPALCHYSDCDAYAQP</sequence>
<keyword evidence="1" id="KW-1185">Reference proteome</keyword>
<evidence type="ECO:0000313" key="1">
    <source>
        <dbReference type="Proteomes" id="UP000095287"/>
    </source>
</evidence>
<dbReference type="Proteomes" id="UP000095287">
    <property type="component" value="Unplaced"/>
</dbReference>
<accession>A0A1I7Y9R6</accession>
<dbReference type="AlphaFoldDB" id="A0A1I7Y9R6"/>
<organism evidence="1 2">
    <name type="scientific">Steinernema glaseri</name>
    <dbReference type="NCBI Taxonomy" id="37863"/>
    <lineage>
        <taxon>Eukaryota</taxon>
        <taxon>Metazoa</taxon>
        <taxon>Ecdysozoa</taxon>
        <taxon>Nematoda</taxon>
        <taxon>Chromadorea</taxon>
        <taxon>Rhabditida</taxon>
        <taxon>Tylenchina</taxon>
        <taxon>Panagrolaimomorpha</taxon>
        <taxon>Strongyloidoidea</taxon>
        <taxon>Steinernematidae</taxon>
        <taxon>Steinernema</taxon>
    </lineage>
</organism>
<evidence type="ECO:0000313" key="2">
    <source>
        <dbReference type="WBParaSite" id="L893_g14113.t1"/>
    </source>
</evidence>
<reference evidence="2" key="1">
    <citation type="submission" date="2016-11" db="UniProtKB">
        <authorList>
            <consortium name="WormBaseParasite"/>
        </authorList>
    </citation>
    <scope>IDENTIFICATION</scope>
</reference>
<dbReference type="WBParaSite" id="L893_g14113.t1">
    <property type="protein sequence ID" value="L893_g14113.t1"/>
    <property type="gene ID" value="L893_g14113"/>
</dbReference>
<name>A0A1I7Y9R6_9BILA</name>